<reference evidence="2" key="1">
    <citation type="submission" date="2018-02" db="EMBL/GenBank/DDBJ databases">
        <title>Rhizophora mucronata_Transcriptome.</title>
        <authorList>
            <person name="Meera S.P."/>
            <person name="Sreeshan A."/>
            <person name="Augustine A."/>
        </authorList>
    </citation>
    <scope>NUCLEOTIDE SEQUENCE</scope>
    <source>
        <tissue evidence="2">Leaf</tissue>
    </source>
</reference>
<dbReference type="AlphaFoldDB" id="A0A2P2QSQ1"/>
<accession>A0A2P2QSQ1</accession>
<evidence type="ECO:0000256" key="1">
    <source>
        <dbReference type="SAM" id="MobiDB-lite"/>
    </source>
</evidence>
<evidence type="ECO:0000313" key="2">
    <source>
        <dbReference type="EMBL" id="MBX70050.1"/>
    </source>
</evidence>
<protein>
    <submittedName>
        <fullName evidence="2">Uncharacterized protein</fullName>
    </submittedName>
</protein>
<name>A0A2P2QSQ1_RHIMU</name>
<proteinExistence type="predicted"/>
<dbReference type="EMBL" id="GGEC01089566">
    <property type="protein sequence ID" value="MBX70050.1"/>
    <property type="molecule type" value="Transcribed_RNA"/>
</dbReference>
<sequence length="92" mass="10519">MYTKQISPCSPIHLPLQQNPRSINQGLAPFHGTSFILSLSLTQHRCAIERQHLQVHPSTHPTEPSRTPIHRHPPPPSPPQERNFLQFPTPQR</sequence>
<organism evidence="2">
    <name type="scientific">Rhizophora mucronata</name>
    <name type="common">Asiatic mangrove</name>
    <dbReference type="NCBI Taxonomy" id="61149"/>
    <lineage>
        <taxon>Eukaryota</taxon>
        <taxon>Viridiplantae</taxon>
        <taxon>Streptophyta</taxon>
        <taxon>Embryophyta</taxon>
        <taxon>Tracheophyta</taxon>
        <taxon>Spermatophyta</taxon>
        <taxon>Magnoliopsida</taxon>
        <taxon>eudicotyledons</taxon>
        <taxon>Gunneridae</taxon>
        <taxon>Pentapetalae</taxon>
        <taxon>rosids</taxon>
        <taxon>fabids</taxon>
        <taxon>Malpighiales</taxon>
        <taxon>Rhizophoraceae</taxon>
        <taxon>Rhizophora</taxon>
    </lineage>
</organism>
<feature type="region of interest" description="Disordered" evidence="1">
    <location>
        <begin position="52"/>
        <end position="92"/>
    </location>
</feature>